<dbReference type="Proteomes" id="UP000770889">
    <property type="component" value="Unassembled WGS sequence"/>
</dbReference>
<evidence type="ECO:0000259" key="1">
    <source>
        <dbReference type="Pfam" id="PF13751"/>
    </source>
</evidence>
<name>A0A944MA78_9GAMM</name>
<dbReference type="InterPro" id="IPR025668">
    <property type="entry name" value="Tnp_DDE_dom"/>
</dbReference>
<protein>
    <submittedName>
        <fullName evidence="2">Transposase</fullName>
    </submittedName>
</protein>
<dbReference type="EMBL" id="JAHHGM010000022">
    <property type="protein sequence ID" value="MBT2990821.1"/>
    <property type="molecule type" value="Genomic_DNA"/>
</dbReference>
<comment type="caution">
    <text evidence="2">The sequence shown here is derived from an EMBL/GenBank/DDBJ whole genome shotgun (WGS) entry which is preliminary data.</text>
</comment>
<reference evidence="2 3" key="1">
    <citation type="submission" date="2021-05" db="EMBL/GenBank/DDBJ databases">
        <title>Genetic and Functional Diversity in Clade A Lucinid endosymbionts from the Bahamas.</title>
        <authorList>
            <person name="Giani N.M."/>
            <person name="Engel A.S."/>
            <person name="Campbell B.J."/>
        </authorList>
    </citation>
    <scope>NUCLEOTIDE SEQUENCE [LARGE SCALE GENOMIC DNA]</scope>
    <source>
        <strain evidence="2">LUC16012Gg_MoonRockCtena</strain>
    </source>
</reference>
<accession>A0A944MA78</accession>
<organism evidence="2 3">
    <name type="scientific">Candidatus Thiodiazotropha taylori</name>
    <dbReference type="NCBI Taxonomy" id="2792791"/>
    <lineage>
        <taxon>Bacteria</taxon>
        <taxon>Pseudomonadati</taxon>
        <taxon>Pseudomonadota</taxon>
        <taxon>Gammaproteobacteria</taxon>
        <taxon>Chromatiales</taxon>
        <taxon>Sedimenticolaceae</taxon>
        <taxon>Candidatus Thiodiazotropha</taxon>
    </lineage>
</organism>
<gene>
    <name evidence="2" type="ORF">KME65_17830</name>
</gene>
<sequence length="98" mass="11388">MKNLDKTETRQATIFIGRSKEALQLYVEHMKHKIDTSQGRYIYSRRIGIVEPVFGHICSVLGLNHFSFGGKKKVDVQWKLYCMVHNLLKIHRYGKVPG</sequence>
<dbReference type="Pfam" id="PF13751">
    <property type="entry name" value="DDE_Tnp_1_6"/>
    <property type="match status" value="1"/>
</dbReference>
<dbReference type="AlphaFoldDB" id="A0A944MA78"/>
<proteinExistence type="predicted"/>
<evidence type="ECO:0000313" key="2">
    <source>
        <dbReference type="EMBL" id="MBT2990821.1"/>
    </source>
</evidence>
<evidence type="ECO:0000313" key="3">
    <source>
        <dbReference type="Proteomes" id="UP000770889"/>
    </source>
</evidence>
<feature type="domain" description="Transposase DDE" evidence="1">
    <location>
        <begin position="21"/>
        <end position="91"/>
    </location>
</feature>